<dbReference type="HAMAP" id="MF_00138">
    <property type="entry name" value="GARS"/>
    <property type="match status" value="1"/>
</dbReference>
<comment type="cofactor">
    <cofactor evidence="1">
        <name>Mn(2+)</name>
        <dbReference type="ChEBI" id="CHEBI:29035"/>
    </cofactor>
</comment>
<dbReference type="Pfam" id="PF02844">
    <property type="entry name" value="GARS_N"/>
    <property type="match status" value="1"/>
</dbReference>
<dbReference type="NCBIfam" id="TIGR00877">
    <property type="entry name" value="purD"/>
    <property type="match status" value="1"/>
</dbReference>
<sequence length="422" mass="43211">MRVLVVGGGGREHALCWAIAKSPRLGKLFCAPGNPGIAEVAECVAIGAEDIPALAAFAMSQKIDLVVAGPEAPLTLGLADACAALGIPCFGPSAAAAQLEGSKAFCKQVADAAGVPTAAWARFEDADAARAYLRDKGAPIVVKADGLAAGKGVVVAMTMAEAEAAIAAIMEDRIHGSAGAAVVIEEFLEGEEVSFFALCDGTEALAFGAAQDHKRVGDGDTGPNTGGMGAYSPAPAFTNALRDEVMGRFIRPTLAEMAKRGAPFRGVLFAGLMLTASGPKLIEYNVRFGDPECETLLPLLRSDLLPVLLAAASGSLASLTLDWEAAHSLVVILAAEGYPGTPRRGTEIRGLERAAAIPGVQLFHAGTVRDAAGAVRANGGRVLAVQASGETLAAAREAAYAAVDAIDWPEGFGRRDIGWRAL</sequence>
<evidence type="ECO:0000256" key="7">
    <source>
        <dbReference type="HAMAP-Rule" id="MF_00138"/>
    </source>
</evidence>
<evidence type="ECO:0000256" key="1">
    <source>
        <dbReference type="ARBA" id="ARBA00001936"/>
    </source>
</evidence>
<dbReference type="EMBL" id="JAERQM010000001">
    <property type="protein sequence ID" value="MBU8542577.1"/>
    <property type="molecule type" value="Genomic_DNA"/>
</dbReference>
<proteinExistence type="inferred from homology"/>
<evidence type="ECO:0000256" key="3">
    <source>
        <dbReference type="ARBA" id="ARBA00022598"/>
    </source>
</evidence>
<name>A0ABS6H415_9PROT</name>
<comment type="pathway">
    <text evidence="7">Purine metabolism; IMP biosynthesis via de novo pathway; N(1)-(5-phospho-D-ribosyl)glycinamide from 5-phospho-alpha-D-ribose 1-diphosphate: step 2/2.</text>
</comment>
<feature type="domain" description="ATP-grasp" evidence="9">
    <location>
        <begin position="107"/>
        <end position="313"/>
    </location>
</feature>
<dbReference type="PROSITE" id="PS00184">
    <property type="entry name" value="GARS"/>
    <property type="match status" value="1"/>
</dbReference>
<evidence type="ECO:0000259" key="9">
    <source>
        <dbReference type="PROSITE" id="PS50975"/>
    </source>
</evidence>
<comment type="similarity">
    <text evidence="7">Belongs to the GARS family.</text>
</comment>
<evidence type="ECO:0000256" key="6">
    <source>
        <dbReference type="ARBA" id="ARBA00022840"/>
    </source>
</evidence>
<dbReference type="SMART" id="SM01209">
    <property type="entry name" value="GARS_A"/>
    <property type="match status" value="1"/>
</dbReference>
<comment type="catalytic activity">
    <reaction evidence="7">
        <text>5-phospho-beta-D-ribosylamine + glycine + ATP = N(1)-(5-phospho-beta-D-ribosyl)glycinamide + ADP + phosphate + H(+)</text>
        <dbReference type="Rhea" id="RHEA:17453"/>
        <dbReference type="ChEBI" id="CHEBI:15378"/>
        <dbReference type="ChEBI" id="CHEBI:30616"/>
        <dbReference type="ChEBI" id="CHEBI:43474"/>
        <dbReference type="ChEBI" id="CHEBI:57305"/>
        <dbReference type="ChEBI" id="CHEBI:58681"/>
        <dbReference type="ChEBI" id="CHEBI:143788"/>
        <dbReference type="ChEBI" id="CHEBI:456216"/>
        <dbReference type="EC" id="6.3.4.13"/>
    </reaction>
</comment>
<keyword evidence="5 7" id="KW-0658">Purine biosynthesis</keyword>
<evidence type="ECO:0000256" key="5">
    <source>
        <dbReference type="ARBA" id="ARBA00022755"/>
    </source>
</evidence>
<comment type="caution">
    <text evidence="10">The sequence shown here is derived from an EMBL/GenBank/DDBJ whole genome shotgun (WGS) entry which is preliminary data.</text>
</comment>
<gene>
    <name evidence="7 10" type="primary">purD</name>
    <name evidence="10" type="ORF">JJQ90_02615</name>
</gene>
<dbReference type="InterPro" id="IPR020561">
    <property type="entry name" value="PRibGlycinamid_synth_ATP-grasp"/>
</dbReference>
<dbReference type="SMART" id="SM01210">
    <property type="entry name" value="GARS_C"/>
    <property type="match status" value="1"/>
</dbReference>
<evidence type="ECO:0000256" key="8">
    <source>
        <dbReference type="PROSITE-ProRule" id="PRU00409"/>
    </source>
</evidence>
<dbReference type="InterPro" id="IPR020559">
    <property type="entry name" value="PRibGlycinamide_synth_CS"/>
</dbReference>
<comment type="cofactor">
    <cofactor evidence="2">
        <name>Mg(2+)</name>
        <dbReference type="ChEBI" id="CHEBI:18420"/>
    </cofactor>
</comment>
<keyword evidence="11" id="KW-1185">Reference proteome</keyword>
<keyword evidence="6 8" id="KW-0067">ATP-binding</keyword>
<dbReference type="Proteomes" id="UP000689967">
    <property type="component" value="Unassembled WGS sequence"/>
</dbReference>
<dbReference type="InterPro" id="IPR000115">
    <property type="entry name" value="PRibGlycinamide_synth"/>
</dbReference>
<evidence type="ECO:0000313" key="10">
    <source>
        <dbReference type="EMBL" id="MBU8542577.1"/>
    </source>
</evidence>
<dbReference type="InterPro" id="IPR020562">
    <property type="entry name" value="PRibGlycinamide_synth_N"/>
</dbReference>
<evidence type="ECO:0000256" key="4">
    <source>
        <dbReference type="ARBA" id="ARBA00022741"/>
    </source>
</evidence>
<dbReference type="PANTHER" id="PTHR43472:SF1">
    <property type="entry name" value="PHOSPHORIBOSYLAMINE--GLYCINE LIGASE, CHLOROPLASTIC"/>
    <property type="match status" value="1"/>
</dbReference>
<dbReference type="PROSITE" id="PS50975">
    <property type="entry name" value="ATP_GRASP"/>
    <property type="match status" value="1"/>
</dbReference>
<dbReference type="GO" id="GO:0004637">
    <property type="term" value="F:phosphoribosylamine-glycine ligase activity"/>
    <property type="evidence" value="ECO:0007669"/>
    <property type="project" value="UniProtKB-EC"/>
</dbReference>
<evidence type="ECO:0000256" key="2">
    <source>
        <dbReference type="ARBA" id="ARBA00001946"/>
    </source>
</evidence>
<protein>
    <recommendedName>
        <fullName evidence="7">Phosphoribosylamine--glycine ligase</fullName>
        <ecNumber evidence="7">6.3.4.13</ecNumber>
    </recommendedName>
    <alternativeName>
        <fullName evidence="7">GARS</fullName>
    </alternativeName>
    <alternativeName>
        <fullName evidence="7">Glycinamide ribonucleotide synthetase</fullName>
    </alternativeName>
    <alternativeName>
        <fullName evidence="7">Phosphoribosylglycinamide synthetase</fullName>
    </alternativeName>
</protein>
<reference evidence="10 11" key="1">
    <citation type="submission" date="2021-01" db="EMBL/GenBank/DDBJ databases">
        <title>Roseomonas sp. nov, a bacterium isolated from an oil production mixture in Yumen Oilfield.</title>
        <authorList>
            <person name="Wu D."/>
        </authorList>
    </citation>
    <scope>NUCLEOTIDE SEQUENCE [LARGE SCALE GENOMIC DNA]</scope>
    <source>
        <strain evidence="10 11">ROY-5-3</strain>
    </source>
</reference>
<dbReference type="InterPro" id="IPR020560">
    <property type="entry name" value="PRibGlycinamide_synth_C-dom"/>
</dbReference>
<accession>A0ABS6H415</accession>
<dbReference type="RefSeq" id="WP_216872888.1">
    <property type="nucleotide sequence ID" value="NZ_JAERQM010000001.1"/>
</dbReference>
<dbReference type="Pfam" id="PF01071">
    <property type="entry name" value="GARS_A"/>
    <property type="match status" value="1"/>
</dbReference>
<keyword evidence="3 7" id="KW-0436">Ligase</keyword>
<organism evidence="10 11">
    <name type="scientific">Falsiroseomonas oleicola</name>
    <dbReference type="NCBI Taxonomy" id="2801474"/>
    <lineage>
        <taxon>Bacteria</taxon>
        <taxon>Pseudomonadati</taxon>
        <taxon>Pseudomonadota</taxon>
        <taxon>Alphaproteobacteria</taxon>
        <taxon>Acetobacterales</taxon>
        <taxon>Roseomonadaceae</taxon>
        <taxon>Falsiroseomonas</taxon>
    </lineage>
</organism>
<evidence type="ECO:0000313" key="11">
    <source>
        <dbReference type="Proteomes" id="UP000689967"/>
    </source>
</evidence>
<keyword evidence="4 8" id="KW-0547">Nucleotide-binding</keyword>
<dbReference type="PANTHER" id="PTHR43472">
    <property type="entry name" value="PHOSPHORIBOSYLAMINE--GLYCINE LIGASE"/>
    <property type="match status" value="1"/>
</dbReference>
<dbReference type="InterPro" id="IPR011761">
    <property type="entry name" value="ATP-grasp"/>
</dbReference>
<dbReference type="EC" id="6.3.4.13" evidence="7"/>
<dbReference type="Pfam" id="PF02843">
    <property type="entry name" value="GARS_C"/>
    <property type="match status" value="1"/>
</dbReference>